<dbReference type="Proteomes" id="UP000656804">
    <property type="component" value="Unassembled WGS sequence"/>
</dbReference>
<feature type="chain" id="PRO_5039417046" evidence="1">
    <location>
        <begin position="33"/>
        <end position="471"/>
    </location>
</feature>
<sequence>MYTTTTARTRGRTRAVAACAAAGLAASGLALLAGPAAEATAPARAEADDLSLAWEISPRFDDHLSTHELGDGATEDSDGVITFPDGAGSYDPGTGVASVAYQGSVSGSFAFAGTTYYTVTLEDPTVTVDDEGHGVISAVVSASNAAAMGNPADSTEPARVVVTTFDAAASDWSVADGVGSLTATPHWDGTLPEGEESRALGIPEGQPVEGRSFAATFLGQLTSGVRAHFYASGASSDDAKAPSAFTMTASESSSPTVSLTSSTAEETLTVEVAGTGFTAVTNPGDAGIYVGLAESGGLPPTDDSSDQDGFVDAAWVTPAQMPDGDFTTTLSASGSDLDPRLQYSVYTWQAHTHSNTTQDTETPVDIDWSAVGYPLRSATAAKLTKPRTTRAGAVKVTVSGRRYVPGGKVALTWKAPGQQKRTWVKKLNAQGAKRFVLPRSAKKGRARLVVVYRGDEVHQGSRTTKTVRITR</sequence>
<organism evidence="3 4">
    <name type="scientific">Nocardioides acrostichi</name>
    <dbReference type="NCBI Taxonomy" id="2784339"/>
    <lineage>
        <taxon>Bacteria</taxon>
        <taxon>Bacillati</taxon>
        <taxon>Actinomycetota</taxon>
        <taxon>Actinomycetes</taxon>
        <taxon>Propionibacteriales</taxon>
        <taxon>Nocardioidaceae</taxon>
        <taxon>Nocardioides</taxon>
    </lineage>
</organism>
<feature type="domain" description="Htaa" evidence="2">
    <location>
        <begin position="51"/>
        <end position="185"/>
    </location>
</feature>
<dbReference type="Pfam" id="PF04213">
    <property type="entry name" value="HtaA"/>
    <property type="match status" value="1"/>
</dbReference>
<proteinExistence type="predicted"/>
<evidence type="ECO:0000256" key="1">
    <source>
        <dbReference type="SAM" id="SignalP"/>
    </source>
</evidence>
<reference evidence="3" key="1">
    <citation type="submission" date="2020-11" db="EMBL/GenBank/DDBJ databases">
        <title>Nocardioides sp. CBS4Y-1, whole genome shotgun sequence.</title>
        <authorList>
            <person name="Tuo L."/>
        </authorList>
    </citation>
    <scope>NUCLEOTIDE SEQUENCE</scope>
    <source>
        <strain evidence="3">CBS4Y-1</strain>
    </source>
</reference>
<dbReference type="EMBL" id="JADIVZ010000002">
    <property type="protein sequence ID" value="MBF4161083.1"/>
    <property type="molecule type" value="Genomic_DNA"/>
</dbReference>
<name>A0A930UUH5_9ACTN</name>
<evidence type="ECO:0000313" key="3">
    <source>
        <dbReference type="EMBL" id="MBF4161083.1"/>
    </source>
</evidence>
<dbReference type="InterPro" id="IPR007331">
    <property type="entry name" value="Htaa"/>
</dbReference>
<keyword evidence="1" id="KW-0732">Signal</keyword>
<feature type="signal peptide" evidence="1">
    <location>
        <begin position="1"/>
        <end position="32"/>
    </location>
</feature>
<comment type="caution">
    <text evidence="3">The sequence shown here is derived from an EMBL/GenBank/DDBJ whole genome shotgun (WGS) entry which is preliminary data.</text>
</comment>
<gene>
    <name evidence="3" type="ORF">ISG29_05225</name>
</gene>
<dbReference type="AlphaFoldDB" id="A0A930UUH5"/>
<protein>
    <submittedName>
        <fullName evidence="3">HtaA domain-containing protein</fullName>
    </submittedName>
</protein>
<dbReference type="RefSeq" id="WP_194502350.1">
    <property type="nucleotide sequence ID" value="NZ_JADIVZ010000002.1"/>
</dbReference>
<accession>A0A930UUH5</accession>
<keyword evidence="4" id="KW-1185">Reference proteome</keyword>
<evidence type="ECO:0000259" key="2">
    <source>
        <dbReference type="Pfam" id="PF04213"/>
    </source>
</evidence>
<evidence type="ECO:0000313" key="4">
    <source>
        <dbReference type="Proteomes" id="UP000656804"/>
    </source>
</evidence>